<accession>A0A4P6Q2L4</accession>
<proteinExistence type="predicted"/>
<name>A0A4P6Q2L4_9ACTN</name>
<dbReference type="Proteomes" id="UP000292235">
    <property type="component" value="Chromosome"/>
</dbReference>
<dbReference type="AlphaFoldDB" id="A0A4P6Q2L4"/>
<sequence length="86" mass="9180">MLTLTVPTRGPRWVTGAELHPTLVITDPTRALGLHDQEVVVTDVTPSDLDPRVLLVDYAVPGSSAVGCVTVGVRERVRVLRGGAPR</sequence>
<keyword evidence="2" id="KW-1185">Reference proteome</keyword>
<protein>
    <submittedName>
        <fullName evidence="1">Uncharacterized protein</fullName>
    </submittedName>
</protein>
<evidence type="ECO:0000313" key="1">
    <source>
        <dbReference type="EMBL" id="QBI53481.1"/>
    </source>
</evidence>
<dbReference type="RefSeq" id="WP_131097839.1">
    <property type="nucleotide sequence ID" value="NZ_CP036455.1"/>
</dbReference>
<evidence type="ECO:0000313" key="2">
    <source>
        <dbReference type="Proteomes" id="UP000292235"/>
    </source>
</evidence>
<dbReference type="KEGG" id="strr:EKD16_08435"/>
<reference evidence="1 2" key="1">
    <citation type="submission" date="2019-02" db="EMBL/GenBank/DDBJ databases">
        <authorList>
            <person name="Khodamoradi S."/>
            <person name="Hahnke R.L."/>
            <person name="Kaempfer P."/>
            <person name="Schumann P."/>
            <person name="Rohde M."/>
            <person name="Steinert M."/>
            <person name="Luzhetskyy A."/>
            <person name="Wink J."/>
            <person name="Ruckert C."/>
        </authorList>
    </citation>
    <scope>NUCLEOTIDE SEQUENCE [LARGE SCALE GENOMIC DNA]</scope>
    <source>
        <strain evidence="1 2">M2</strain>
    </source>
</reference>
<gene>
    <name evidence="1" type="ORF">EKD16_08435</name>
</gene>
<organism evidence="1 2">
    <name type="scientific">Streptomonospora litoralis</name>
    <dbReference type="NCBI Taxonomy" id="2498135"/>
    <lineage>
        <taxon>Bacteria</taxon>
        <taxon>Bacillati</taxon>
        <taxon>Actinomycetota</taxon>
        <taxon>Actinomycetes</taxon>
        <taxon>Streptosporangiales</taxon>
        <taxon>Nocardiopsidaceae</taxon>
        <taxon>Streptomonospora</taxon>
    </lineage>
</organism>
<dbReference type="EMBL" id="CP036455">
    <property type="protein sequence ID" value="QBI53481.1"/>
    <property type="molecule type" value="Genomic_DNA"/>
</dbReference>